<dbReference type="EMBL" id="JAUDFV010000141">
    <property type="protein sequence ID" value="KAL2722847.1"/>
    <property type="molecule type" value="Genomic_DNA"/>
</dbReference>
<comment type="caution">
    <text evidence="1">The sequence shown here is derived from an EMBL/GenBank/DDBJ whole genome shotgun (WGS) entry which is preliminary data.</text>
</comment>
<evidence type="ECO:0000313" key="1">
    <source>
        <dbReference type="EMBL" id="KAL2722847.1"/>
    </source>
</evidence>
<protein>
    <submittedName>
        <fullName evidence="1">Uncharacterized protein</fullName>
    </submittedName>
</protein>
<evidence type="ECO:0000313" key="2">
    <source>
        <dbReference type="Proteomes" id="UP001607302"/>
    </source>
</evidence>
<reference evidence="1 2" key="1">
    <citation type="journal article" date="2024" name="Ann. Entomol. Soc. Am.">
        <title>Genomic analyses of the southern and eastern yellowjacket wasps (Hymenoptera: Vespidae) reveal evolutionary signatures of social life.</title>
        <authorList>
            <person name="Catto M.A."/>
            <person name="Caine P.B."/>
            <person name="Orr S.E."/>
            <person name="Hunt B.G."/>
            <person name="Goodisman M.A.D."/>
        </authorList>
    </citation>
    <scope>NUCLEOTIDE SEQUENCE [LARGE SCALE GENOMIC DNA]</scope>
    <source>
        <strain evidence="1">233</strain>
        <tissue evidence="1">Head and thorax</tissue>
    </source>
</reference>
<sequence length="67" mass="7614">MNTKLTFLVSVDAQICLESGQHPDPPQRANTMHKKGYLDRQHHGVLLKFSNSQSKTHLNLKEDMINA</sequence>
<keyword evidence="2" id="KW-1185">Reference proteome</keyword>
<organism evidence="1 2">
    <name type="scientific">Vespula squamosa</name>
    <name type="common">Southern yellow jacket</name>
    <name type="synonym">Wasp</name>
    <dbReference type="NCBI Taxonomy" id="30214"/>
    <lineage>
        <taxon>Eukaryota</taxon>
        <taxon>Metazoa</taxon>
        <taxon>Ecdysozoa</taxon>
        <taxon>Arthropoda</taxon>
        <taxon>Hexapoda</taxon>
        <taxon>Insecta</taxon>
        <taxon>Pterygota</taxon>
        <taxon>Neoptera</taxon>
        <taxon>Endopterygota</taxon>
        <taxon>Hymenoptera</taxon>
        <taxon>Apocrita</taxon>
        <taxon>Aculeata</taxon>
        <taxon>Vespoidea</taxon>
        <taxon>Vespidae</taxon>
        <taxon>Vespinae</taxon>
        <taxon>Vespula</taxon>
    </lineage>
</organism>
<dbReference type="AlphaFoldDB" id="A0ABD2AQE5"/>
<name>A0ABD2AQE5_VESSQ</name>
<gene>
    <name evidence="1" type="ORF">V1478_009710</name>
</gene>
<accession>A0ABD2AQE5</accession>
<dbReference type="Proteomes" id="UP001607302">
    <property type="component" value="Unassembled WGS sequence"/>
</dbReference>
<proteinExistence type="predicted"/>